<dbReference type="AlphaFoldDB" id="B4VKR8"/>
<organism evidence="1 2">
    <name type="scientific">Coleofasciculus chthonoplastes PCC 7420</name>
    <dbReference type="NCBI Taxonomy" id="118168"/>
    <lineage>
        <taxon>Bacteria</taxon>
        <taxon>Bacillati</taxon>
        <taxon>Cyanobacteriota</taxon>
        <taxon>Cyanophyceae</taxon>
        <taxon>Coleofasciculales</taxon>
        <taxon>Coleofasciculaceae</taxon>
        <taxon>Coleofasciculus</taxon>
    </lineage>
</organism>
<evidence type="ECO:0000313" key="1">
    <source>
        <dbReference type="EMBL" id="EDX77453.1"/>
    </source>
</evidence>
<accession>B4VKR8</accession>
<gene>
    <name evidence="1" type="ORF">MC7420_590</name>
</gene>
<proteinExistence type="predicted"/>
<reference evidence="1 2" key="1">
    <citation type="submission" date="2008-07" db="EMBL/GenBank/DDBJ databases">
        <authorList>
            <person name="Tandeau de Marsac N."/>
            <person name="Ferriera S."/>
            <person name="Johnson J."/>
            <person name="Kravitz S."/>
            <person name="Beeson K."/>
            <person name="Sutton G."/>
            <person name="Rogers Y.-H."/>
            <person name="Friedman R."/>
            <person name="Frazier M."/>
            <person name="Venter J.C."/>
        </authorList>
    </citation>
    <scope>NUCLEOTIDE SEQUENCE [LARGE SCALE GENOMIC DNA]</scope>
    <source>
        <strain evidence="1 2">PCC 7420</strain>
    </source>
</reference>
<evidence type="ECO:0000313" key="2">
    <source>
        <dbReference type="Proteomes" id="UP000003835"/>
    </source>
</evidence>
<dbReference type="Proteomes" id="UP000003835">
    <property type="component" value="Unassembled WGS sequence"/>
</dbReference>
<dbReference type="HOGENOM" id="CLU_2768696_0_0_3"/>
<dbReference type="STRING" id="118168.MC7420_590"/>
<dbReference type="EMBL" id="DS989844">
    <property type="protein sequence ID" value="EDX77453.1"/>
    <property type="molecule type" value="Genomic_DNA"/>
</dbReference>
<protein>
    <submittedName>
        <fullName evidence="1">Uncharacterized protein</fullName>
    </submittedName>
</protein>
<keyword evidence="2" id="KW-1185">Reference proteome</keyword>
<sequence>MTVLGSTDVLTYPHSAIKRGESITPLYDGSSRYCSASCFGAKTKGVPDKLRWFAYGFYPFPMINSHCQI</sequence>
<name>B4VKR8_9CYAN</name>